<dbReference type="InterPro" id="IPR054464">
    <property type="entry name" value="ULD_fung"/>
</dbReference>
<sequence length="1072" mass="120123">MSFGWSAGDIASAISILIDVVQALDEADGASADYRKVSTFLASLTSTLSTLQILSNMPAALSVSLSDKIKEIQEPVEQFQENIKKYKEKLGVPPTTGFLQHFRHVKTKLRWHYGPMKEVAKLNDQIGRQLQVLDTALLQVISTSVLRLPSDLRPILEDIVNTQLKGFEEKVIPMITRIADEQDSQGHHYKSLLLFLQTTLPLGTGALEGNQIEANSLQTKILDTLRGFELNQDQGLRPNKELTARCPAEKALPVLSVLRKWSKDISRWISDAKIALHVKTLMFFILVSLQYLLSNFWTVLNRVSYGMSRIKIPITVRNNVFFNDAIGRNWKLHTDFVRSFKVFNCFLEEEFQGEAGLQWVQRGLYQLSDDESGRYITPQTWKSMIKPGKTFSMSMVVEVIAKSQETYISTCPAHPYCTGTVMRIPGTDWTKCSICEIDVYIPGRRVEIPEEQNNRVVEIDDESGNAETLNNLPHTEESQNKKSFEAYGPMPPPGTLGPPRGNLNTSHITRFRRITQKIVYQPPYEGIVSLVLYLAGSDTIWVDQALGLGEMLVNRERTSTKIVALPNTSDTGQYDFAEVNAAISEHLTVFGRRNILLTVCFCGAPSGPIWTAIGIRNANGPQYLLSQLEELDADVLFTHFTERQALPGDVGTSSFELPPELPLGSHRAMAITSLASDIQQTLFSSTAGRAPKSITRDVQSLEELTTDNNVEATLHAKEYSNDGSKRSSAPFESNVTQQKHTSKDGIRTESTASKEPPSHLTISTPPVVTDYKVVTSMTAQRQGWYVRHKDCIPEEDDQLQFAHEQLSNRVKDSRDRSPRFDFALGMTTRDDLQEALVFTKRLYERERPGSMKLEKYLAKLISRTLYLSNTMEVFVLHRPEYIGLLWSSIKVLILTAVNHEKILYQFSKGLVGILDCFPRSNLCLALYPTATIQAAVGKLYTTFVGFLCKAFDWMRGAHFRHILSSITRPAELDFQSSIEDVAEISKAIDAEASSMARAEIKEMHFKISGIQAAMKDLPHLERLTNNAPVPDERGSVKDEASFESFSLHAQVSLGRGTTFVPLNNSSKNNAHL</sequence>
<feature type="domain" description="DUF7708" evidence="4">
    <location>
        <begin position="855"/>
        <end position="1000"/>
    </location>
</feature>
<evidence type="ECO:0000313" key="6">
    <source>
        <dbReference type="Proteomes" id="UP001595075"/>
    </source>
</evidence>
<protein>
    <recommendedName>
        <fullName evidence="7">Fungal N-terminal domain-containing protein</fullName>
    </recommendedName>
</protein>
<evidence type="ECO:0000313" key="5">
    <source>
        <dbReference type="EMBL" id="KAL2064535.1"/>
    </source>
</evidence>
<evidence type="ECO:0000256" key="2">
    <source>
        <dbReference type="SAM" id="SignalP"/>
    </source>
</evidence>
<comment type="caution">
    <text evidence="5">The sequence shown here is derived from an EMBL/GenBank/DDBJ whole genome shotgun (WGS) entry which is preliminary data.</text>
</comment>
<evidence type="ECO:0000259" key="3">
    <source>
        <dbReference type="Pfam" id="PF22893"/>
    </source>
</evidence>
<keyword evidence="2" id="KW-0732">Signal</keyword>
<feature type="region of interest" description="Disordered" evidence="1">
    <location>
        <begin position="458"/>
        <end position="480"/>
    </location>
</feature>
<keyword evidence="6" id="KW-1185">Reference proteome</keyword>
<feature type="region of interest" description="Disordered" evidence="1">
    <location>
        <begin position="718"/>
        <end position="764"/>
    </location>
</feature>
<dbReference type="Pfam" id="PF22893">
    <property type="entry name" value="ULD_2"/>
    <property type="match status" value="1"/>
</dbReference>
<evidence type="ECO:0000256" key="1">
    <source>
        <dbReference type="SAM" id="MobiDB-lite"/>
    </source>
</evidence>
<proteinExistence type="predicted"/>
<dbReference type="EMBL" id="JAZHXI010000013">
    <property type="protein sequence ID" value="KAL2064535.1"/>
    <property type="molecule type" value="Genomic_DNA"/>
</dbReference>
<dbReference type="Pfam" id="PF24809">
    <property type="entry name" value="DUF7708"/>
    <property type="match status" value="1"/>
</dbReference>
<feature type="domain" description="Ubiquitin-like" evidence="3">
    <location>
        <begin position="317"/>
        <end position="397"/>
    </location>
</feature>
<evidence type="ECO:0008006" key="7">
    <source>
        <dbReference type="Google" id="ProtNLM"/>
    </source>
</evidence>
<accession>A0ABR4C3Q0</accession>
<reference evidence="5 6" key="1">
    <citation type="journal article" date="2024" name="Commun. Biol.">
        <title>Comparative genomic analysis of thermophilic fungi reveals convergent evolutionary adaptations and gene losses.</title>
        <authorList>
            <person name="Steindorff A.S."/>
            <person name="Aguilar-Pontes M.V."/>
            <person name="Robinson A.J."/>
            <person name="Andreopoulos B."/>
            <person name="LaButti K."/>
            <person name="Kuo A."/>
            <person name="Mondo S."/>
            <person name="Riley R."/>
            <person name="Otillar R."/>
            <person name="Haridas S."/>
            <person name="Lipzen A."/>
            <person name="Grimwood J."/>
            <person name="Schmutz J."/>
            <person name="Clum A."/>
            <person name="Reid I.D."/>
            <person name="Moisan M.C."/>
            <person name="Butler G."/>
            <person name="Nguyen T.T.M."/>
            <person name="Dewar K."/>
            <person name="Conant G."/>
            <person name="Drula E."/>
            <person name="Henrissat B."/>
            <person name="Hansel C."/>
            <person name="Singer S."/>
            <person name="Hutchinson M.I."/>
            <person name="de Vries R.P."/>
            <person name="Natvig D.O."/>
            <person name="Powell A.J."/>
            <person name="Tsang A."/>
            <person name="Grigoriev I.V."/>
        </authorList>
    </citation>
    <scope>NUCLEOTIDE SEQUENCE [LARGE SCALE GENOMIC DNA]</scope>
    <source>
        <strain evidence="5 6">CBS 494.80</strain>
    </source>
</reference>
<feature type="compositionally biased region" description="Polar residues" evidence="1">
    <location>
        <begin position="726"/>
        <end position="739"/>
    </location>
</feature>
<dbReference type="InterPro" id="IPR056125">
    <property type="entry name" value="DUF7708"/>
</dbReference>
<organism evidence="5 6">
    <name type="scientific">Oculimacula yallundae</name>
    <dbReference type="NCBI Taxonomy" id="86028"/>
    <lineage>
        <taxon>Eukaryota</taxon>
        <taxon>Fungi</taxon>
        <taxon>Dikarya</taxon>
        <taxon>Ascomycota</taxon>
        <taxon>Pezizomycotina</taxon>
        <taxon>Leotiomycetes</taxon>
        <taxon>Helotiales</taxon>
        <taxon>Ploettnerulaceae</taxon>
        <taxon>Oculimacula</taxon>
    </lineage>
</organism>
<dbReference type="PANTHER" id="PTHR38886:SF1">
    <property type="entry name" value="NACHT-NTPASE AND P-LOOP NTPASES N-TERMINAL DOMAIN-CONTAINING PROTEIN"/>
    <property type="match status" value="1"/>
</dbReference>
<gene>
    <name evidence="5" type="ORF">VTL71DRAFT_3672</name>
</gene>
<dbReference type="Proteomes" id="UP001595075">
    <property type="component" value="Unassembled WGS sequence"/>
</dbReference>
<dbReference type="PANTHER" id="PTHR38886">
    <property type="entry name" value="SESA DOMAIN-CONTAINING PROTEIN"/>
    <property type="match status" value="1"/>
</dbReference>
<feature type="chain" id="PRO_5046663307" description="Fungal N-terminal domain-containing protein" evidence="2">
    <location>
        <begin position="24"/>
        <end position="1072"/>
    </location>
</feature>
<name>A0ABR4C3Q0_9HELO</name>
<feature type="signal peptide" evidence="2">
    <location>
        <begin position="1"/>
        <end position="23"/>
    </location>
</feature>
<evidence type="ECO:0000259" key="4">
    <source>
        <dbReference type="Pfam" id="PF24809"/>
    </source>
</evidence>